<evidence type="ECO:0000256" key="1">
    <source>
        <dbReference type="PROSITE-ProRule" id="PRU00371"/>
    </source>
</evidence>
<dbReference type="SMART" id="SM00595">
    <property type="entry name" value="MADF"/>
    <property type="match status" value="1"/>
</dbReference>
<keyword evidence="1" id="KW-0539">Nucleus</keyword>
<name>A0A2A4IZC1_HELVI</name>
<sequence>MPPRDTLISDPDLRKLIAEVQKRECLWNPHNDLYNDRYQMAKAWMEIAELLQLPEERLRVKWKYLRDLFKKEVKKFGSGSDYAGKWRHFERMQFINIAKVNGDSGDRESTNNVSLVTTKREVDDEEFEYEVEEEGSAENNAVEVYLEEGYSGDQIPAKRPKLSSDEDYDVMFLKSLAPFFRQLDPMRKLVVRSKMQDMLLNEMAAQASANHLHNNKS</sequence>
<dbReference type="Pfam" id="PF10545">
    <property type="entry name" value="MADF_DNA_bdg"/>
    <property type="match status" value="1"/>
</dbReference>
<evidence type="ECO:0000259" key="3">
    <source>
        <dbReference type="PROSITE" id="PS51031"/>
    </source>
</evidence>
<proteinExistence type="predicted"/>
<comment type="subcellular location">
    <subcellularLocation>
        <location evidence="1">Nucleus</location>
    </subcellularLocation>
</comment>
<dbReference type="AlphaFoldDB" id="A0A2A4IZC1"/>
<dbReference type="GO" id="GO:0006357">
    <property type="term" value="P:regulation of transcription by RNA polymerase II"/>
    <property type="evidence" value="ECO:0007669"/>
    <property type="project" value="TreeGrafter"/>
</dbReference>
<evidence type="ECO:0000259" key="2">
    <source>
        <dbReference type="PROSITE" id="PS51029"/>
    </source>
</evidence>
<evidence type="ECO:0000313" key="4">
    <source>
        <dbReference type="EMBL" id="PCG64768.1"/>
    </source>
</evidence>
<dbReference type="PANTHER" id="PTHR12243:SF64">
    <property type="entry name" value="DORSAL INTERACTING PROTEIN 3-RELATED"/>
    <property type="match status" value="1"/>
</dbReference>
<dbReference type="GO" id="GO:0005634">
    <property type="term" value="C:nucleus"/>
    <property type="evidence" value="ECO:0007669"/>
    <property type="project" value="UniProtKB-SubCell"/>
</dbReference>
<dbReference type="Pfam" id="PF02944">
    <property type="entry name" value="BESS"/>
    <property type="match status" value="1"/>
</dbReference>
<reference evidence="4" key="1">
    <citation type="submission" date="2017-09" db="EMBL/GenBank/DDBJ databases">
        <title>Contemporary evolution of a Lepidopteran species, Heliothis virescens, in response to modern agricultural practices.</title>
        <authorList>
            <person name="Fritz M.L."/>
            <person name="Deyonke A.M."/>
            <person name="Papanicolaou A."/>
            <person name="Micinski S."/>
            <person name="Westbrook J."/>
            <person name="Gould F."/>
        </authorList>
    </citation>
    <scope>NUCLEOTIDE SEQUENCE [LARGE SCALE GENOMIC DNA]</scope>
    <source>
        <strain evidence="4">HvINT-</strain>
        <tissue evidence="4">Whole body</tissue>
    </source>
</reference>
<comment type="caution">
    <text evidence="4">The sequence shown here is derived from an EMBL/GenBank/DDBJ whole genome shotgun (WGS) entry which is preliminary data.</text>
</comment>
<protein>
    <recommendedName>
        <fullName evidence="5">MADF domain-containing protein</fullName>
    </recommendedName>
</protein>
<dbReference type="PANTHER" id="PTHR12243">
    <property type="entry name" value="MADF DOMAIN TRANSCRIPTION FACTOR"/>
    <property type="match status" value="1"/>
</dbReference>
<dbReference type="InterPro" id="IPR006578">
    <property type="entry name" value="MADF-dom"/>
</dbReference>
<accession>A0A2A4IZC1</accession>
<organism evidence="4">
    <name type="scientific">Heliothis virescens</name>
    <name type="common">Tobacco budworm moth</name>
    <dbReference type="NCBI Taxonomy" id="7102"/>
    <lineage>
        <taxon>Eukaryota</taxon>
        <taxon>Metazoa</taxon>
        <taxon>Ecdysozoa</taxon>
        <taxon>Arthropoda</taxon>
        <taxon>Hexapoda</taxon>
        <taxon>Insecta</taxon>
        <taxon>Pterygota</taxon>
        <taxon>Neoptera</taxon>
        <taxon>Endopterygota</taxon>
        <taxon>Lepidoptera</taxon>
        <taxon>Glossata</taxon>
        <taxon>Ditrysia</taxon>
        <taxon>Noctuoidea</taxon>
        <taxon>Noctuidae</taxon>
        <taxon>Heliothinae</taxon>
        <taxon>Heliothis</taxon>
    </lineage>
</organism>
<feature type="domain" description="MADF" evidence="2">
    <location>
        <begin position="15"/>
        <end position="100"/>
    </location>
</feature>
<dbReference type="InterPro" id="IPR004210">
    <property type="entry name" value="BESS_motif"/>
</dbReference>
<dbReference type="PROSITE" id="PS51029">
    <property type="entry name" value="MADF"/>
    <property type="match status" value="1"/>
</dbReference>
<dbReference type="PROSITE" id="PS51031">
    <property type="entry name" value="BESS"/>
    <property type="match status" value="1"/>
</dbReference>
<dbReference type="GO" id="GO:0005667">
    <property type="term" value="C:transcription regulator complex"/>
    <property type="evidence" value="ECO:0007669"/>
    <property type="project" value="TreeGrafter"/>
</dbReference>
<dbReference type="InterPro" id="IPR039353">
    <property type="entry name" value="TF_Adf1"/>
</dbReference>
<feature type="domain" description="BESS" evidence="3">
    <location>
        <begin position="166"/>
        <end position="205"/>
    </location>
</feature>
<evidence type="ECO:0008006" key="5">
    <source>
        <dbReference type="Google" id="ProtNLM"/>
    </source>
</evidence>
<gene>
    <name evidence="4" type="ORF">B5V51_10128</name>
</gene>
<dbReference type="EMBL" id="NWSH01004689">
    <property type="protein sequence ID" value="PCG64768.1"/>
    <property type="molecule type" value="Genomic_DNA"/>
</dbReference>
<dbReference type="GO" id="GO:0003677">
    <property type="term" value="F:DNA binding"/>
    <property type="evidence" value="ECO:0007669"/>
    <property type="project" value="InterPro"/>
</dbReference>